<comment type="caution">
    <text evidence="2">The sequence shown here is derived from an EMBL/GenBank/DDBJ whole genome shotgun (WGS) entry which is preliminary data.</text>
</comment>
<gene>
    <name evidence="2" type="ORF">HNR19_002917</name>
</gene>
<evidence type="ECO:0000259" key="1">
    <source>
        <dbReference type="Pfam" id="PF12680"/>
    </source>
</evidence>
<dbReference type="InterPro" id="IPR032710">
    <property type="entry name" value="NTF2-like_dom_sf"/>
</dbReference>
<sequence>MSLSTTPREVATAFVKAFASRQMEDAAEWVADEVAFTSPRVQIRGRDAYLAAVGEFSGVVTGLDLLETFGDESRAMLLYDMHTAPFGVIRAADLYVVQDGLIVRNDLLFDTAAMRPTSSVEG</sequence>
<keyword evidence="3" id="KW-1185">Reference proteome</keyword>
<evidence type="ECO:0000313" key="2">
    <source>
        <dbReference type="EMBL" id="NYJ02219.1"/>
    </source>
</evidence>
<evidence type="ECO:0000313" key="3">
    <source>
        <dbReference type="Proteomes" id="UP000530424"/>
    </source>
</evidence>
<feature type="domain" description="SnoaL-like" evidence="1">
    <location>
        <begin position="12"/>
        <end position="104"/>
    </location>
</feature>
<reference evidence="2 3" key="1">
    <citation type="submission" date="2020-07" db="EMBL/GenBank/DDBJ databases">
        <title>Sequencing the genomes of 1000 actinobacteria strains.</title>
        <authorList>
            <person name="Klenk H.-P."/>
        </authorList>
    </citation>
    <scope>NUCLEOTIDE SEQUENCE [LARGE SCALE GENOMIC DNA]</scope>
    <source>
        <strain evidence="2 3">DSM 103833</strain>
    </source>
</reference>
<dbReference type="Pfam" id="PF12680">
    <property type="entry name" value="SnoaL_2"/>
    <property type="match status" value="1"/>
</dbReference>
<protein>
    <recommendedName>
        <fullName evidence="1">SnoaL-like domain-containing protein</fullName>
    </recommendedName>
</protein>
<accession>A0A853C4K9</accession>
<dbReference type="Proteomes" id="UP000530424">
    <property type="component" value="Unassembled WGS sequence"/>
</dbReference>
<dbReference type="SUPFAM" id="SSF54427">
    <property type="entry name" value="NTF2-like"/>
    <property type="match status" value="1"/>
</dbReference>
<dbReference type="RefSeq" id="WP_179668618.1">
    <property type="nucleotide sequence ID" value="NZ_JACCFP010000001.1"/>
</dbReference>
<dbReference type="EMBL" id="JACCFP010000001">
    <property type="protein sequence ID" value="NYJ02219.1"/>
    <property type="molecule type" value="Genomic_DNA"/>
</dbReference>
<name>A0A853C4K9_9ACTN</name>
<dbReference type="InterPro" id="IPR037401">
    <property type="entry name" value="SnoaL-like"/>
</dbReference>
<dbReference type="AlphaFoldDB" id="A0A853C4K9"/>
<dbReference type="Gene3D" id="3.10.450.50">
    <property type="match status" value="1"/>
</dbReference>
<proteinExistence type="predicted"/>
<organism evidence="2 3">
    <name type="scientific">Nocardioides thalensis</name>
    <dbReference type="NCBI Taxonomy" id="1914755"/>
    <lineage>
        <taxon>Bacteria</taxon>
        <taxon>Bacillati</taxon>
        <taxon>Actinomycetota</taxon>
        <taxon>Actinomycetes</taxon>
        <taxon>Propionibacteriales</taxon>
        <taxon>Nocardioidaceae</taxon>
        <taxon>Nocardioides</taxon>
    </lineage>
</organism>